<dbReference type="SUPFAM" id="SSF47384">
    <property type="entry name" value="Homodimeric domain of signal transducing histidine kinase"/>
    <property type="match status" value="1"/>
</dbReference>
<feature type="coiled-coil region" evidence="5">
    <location>
        <begin position="168"/>
        <end position="195"/>
    </location>
</feature>
<feature type="domain" description="PAC" evidence="10">
    <location>
        <begin position="672"/>
        <end position="724"/>
    </location>
</feature>
<dbReference type="SUPFAM" id="SSF55073">
    <property type="entry name" value="Nucleotide cyclase"/>
    <property type="match status" value="1"/>
</dbReference>
<evidence type="ECO:0000313" key="13">
    <source>
        <dbReference type="EMBL" id="MDC8011915.1"/>
    </source>
</evidence>
<evidence type="ECO:0000256" key="6">
    <source>
        <dbReference type="SAM" id="MobiDB-lite"/>
    </source>
</evidence>
<dbReference type="SUPFAM" id="SSF141868">
    <property type="entry name" value="EAL domain-like"/>
    <property type="match status" value="1"/>
</dbReference>
<dbReference type="SUPFAM" id="SSF55874">
    <property type="entry name" value="ATPase domain of HSP90 chaperone/DNA topoisomerase II/histidine kinase"/>
    <property type="match status" value="1"/>
</dbReference>
<dbReference type="PROSITE" id="PS50887">
    <property type="entry name" value="GGDEF"/>
    <property type="match status" value="1"/>
</dbReference>
<dbReference type="InterPro" id="IPR052155">
    <property type="entry name" value="Biofilm_reg_signaling"/>
</dbReference>
<dbReference type="SUPFAM" id="SSF55785">
    <property type="entry name" value="PYP-like sensor domain (PAS domain)"/>
    <property type="match status" value="3"/>
</dbReference>
<dbReference type="GO" id="GO:0000155">
    <property type="term" value="F:phosphorelay sensor kinase activity"/>
    <property type="evidence" value="ECO:0007669"/>
    <property type="project" value="InterPro"/>
</dbReference>
<keyword evidence="3" id="KW-0973">c-di-GMP</keyword>
<dbReference type="RefSeq" id="WP_263543182.1">
    <property type="nucleotide sequence ID" value="NZ_JAOVZO020000003.1"/>
</dbReference>
<dbReference type="SMART" id="SM00086">
    <property type="entry name" value="PAC"/>
    <property type="match status" value="2"/>
</dbReference>
<dbReference type="InterPro" id="IPR036097">
    <property type="entry name" value="HisK_dim/P_sf"/>
</dbReference>
<evidence type="ECO:0000256" key="3">
    <source>
        <dbReference type="ARBA" id="ARBA00022636"/>
    </source>
</evidence>
<dbReference type="InterPro" id="IPR000160">
    <property type="entry name" value="GGDEF_dom"/>
</dbReference>
<dbReference type="Gene3D" id="3.30.70.270">
    <property type="match status" value="1"/>
</dbReference>
<dbReference type="InterPro" id="IPR035965">
    <property type="entry name" value="PAS-like_dom_sf"/>
</dbReference>
<dbReference type="Proteomes" id="UP001139971">
    <property type="component" value="Unassembled WGS sequence"/>
</dbReference>
<dbReference type="InterPro" id="IPR013656">
    <property type="entry name" value="PAS_4"/>
</dbReference>
<evidence type="ECO:0000256" key="2">
    <source>
        <dbReference type="ARBA" id="ARBA00022553"/>
    </source>
</evidence>
<dbReference type="SMART" id="SM00091">
    <property type="entry name" value="PAS"/>
    <property type="match status" value="3"/>
</dbReference>
<dbReference type="Pfam" id="PF02518">
    <property type="entry name" value="HATPase_c"/>
    <property type="match status" value="1"/>
</dbReference>
<dbReference type="PROSITE" id="PS50112">
    <property type="entry name" value="PAS"/>
    <property type="match status" value="3"/>
</dbReference>
<evidence type="ECO:0000256" key="5">
    <source>
        <dbReference type="SAM" id="Coils"/>
    </source>
</evidence>
<comment type="catalytic activity">
    <reaction evidence="1">
        <text>ATP + protein L-histidine = ADP + protein N-phospho-L-histidine.</text>
        <dbReference type="EC" id="2.7.13.3"/>
    </reaction>
</comment>
<dbReference type="Gene3D" id="3.30.565.10">
    <property type="entry name" value="Histidine kinase-like ATPase, C-terminal domain"/>
    <property type="match status" value="1"/>
</dbReference>
<organism evidence="13 14">
    <name type="scientific">Tahibacter soli</name>
    <dbReference type="NCBI Taxonomy" id="2983605"/>
    <lineage>
        <taxon>Bacteria</taxon>
        <taxon>Pseudomonadati</taxon>
        <taxon>Pseudomonadota</taxon>
        <taxon>Gammaproteobacteria</taxon>
        <taxon>Lysobacterales</taxon>
        <taxon>Rhodanobacteraceae</taxon>
        <taxon>Tahibacter</taxon>
    </lineage>
</organism>
<dbReference type="InterPro" id="IPR004358">
    <property type="entry name" value="Sig_transdc_His_kin-like_C"/>
</dbReference>
<dbReference type="PROSITE" id="PS50883">
    <property type="entry name" value="EAL"/>
    <property type="match status" value="1"/>
</dbReference>
<dbReference type="SMART" id="SM00388">
    <property type="entry name" value="HisKA"/>
    <property type="match status" value="1"/>
</dbReference>
<sequence>MAEPEYRDLFDAAPGLYLVLDPELRIVAVNRAYARATKTRREDIVGRGIFDVFPDNPDDPGAEGVRNLRASLVRVLQTRRPDAMPVQKYDIRKPPEEGGGFESRYWSPLNTPVLADDGRLDYIIHRVEDVTEFVQLKQQGIEETRINDALRQQALRMETEVFARANEVAETSAQLKRANDELDRLYRRTRELDELKTRFFANVSHELRTPLTLILGPMTQLFASPRLDDAARRQLQVMQRNARLLHRQVDNLLDVAKLDAGHMSLRYVRVDFARLVRLLASHFDTVSADRRVRYRIDAPAALVAEVDAEKCERVMLNLLSNAFKFVPDGGDVVVTLRHEDAEADSAGHVVLTVSDSGPGVPLALRETVFERFRQVEDGAERRSGGTGLGLAIVREFVQLQHGDVTLSQAHEGGALFTVRLPLQAPPDIDVAPAAPDAVASAMRHLPRDVIGQDDVPVAEIPASAPADAPLVLVVEDNRDMSAFIVSSLAERYRVATAFDGIAALQAAIALRPALILSDVMMPGMSGDRFVAAVRQRPELDDTPIVMLTAKADDELRAQLLRHSVQDYVQKPFSVDELLARIAGLLKERRRVGRRLYSVEERFRATFEQAAVGIAHVAPDGRWLCVNRKLCDIVGYPHDELLKLSLRDITHPDDLATDAQHASRMLDGEIQSYTLEKRYVRKDRSLVWIQLTVSLVRDEDGRPDYFIAVIEDIDARKTAEQALRQAATVFESASEGVIICDTDGNMLAVNRAFTQITGYAEAEALGRNPRMLRSDRHGREFFQSLWASLTVGGQWLGEVWNRRKNGEIHPCWVTISCVFDERRQPTHYVALLTDLSQVRRSEEQLARLAHYDPLTELPNRLLLQSRLEHALDKARGSERRVAVLFVNLDRFRTVNGSLGHTVGDDLLVDVARRLRTCLRGEDTLGRFGSDEFLLVLESPGLDTVAETAQRVLTELAIPFRIASGAELFLGASIGIATFPEDGDTAAELLRDADTALRQAKNQGRNRFCFYTASMNVEALARLEMDGALRRAVERGEFVLHYQPKIDLRTGEVCGAEALIRWRREAGRLELPDRFIPLAESTGLIVPIGAWVVDEVCRQLRAWSDEEEWPACRIALNVSARQFHASDLAAVVEQALARHRIPADRVELELTESMLMDDLERTTRVLQALKSLGVQLSLDDFGTGYSSFGYLGRFPIDALKIDQSFVRNIDTERESALIAVSIIELAHRMGLKVVAEGIETQAELAYLRAQGCDVMQGYRFSRPLPAREFAQLMRLGTRLHDGHAGDTRPDGDDTQLRLE</sequence>
<dbReference type="Gene3D" id="3.20.20.450">
    <property type="entry name" value="EAL domain"/>
    <property type="match status" value="1"/>
</dbReference>
<dbReference type="InterPro" id="IPR005467">
    <property type="entry name" value="His_kinase_dom"/>
</dbReference>
<feature type="region of interest" description="Disordered" evidence="6">
    <location>
        <begin position="1278"/>
        <end position="1297"/>
    </location>
</feature>
<keyword evidence="2 4" id="KW-0597">Phosphoprotein</keyword>
<dbReference type="CDD" id="cd00130">
    <property type="entry name" value="PAS"/>
    <property type="match status" value="3"/>
</dbReference>
<evidence type="ECO:0000256" key="4">
    <source>
        <dbReference type="PROSITE-ProRule" id="PRU00169"/>
    </source>
</evidence>
<evidence type="ECO:0000313" key="14">
    <source>
        <dbReference type="Proteomes" id="UP001139971"/>
    </source>
</evidence>
<feature type="domain" description="PAS" evidence="9">
    <location>
        <begin position="2"/>
        <end position="53"/>
    </location>
</feature>
<dbReference type="InterPro" id="IPR013655">
    <property type="entry name" value="PAS_fold_3"/>
</dbReference>
<dbReference type="InterPro" id="IPR043128">
    <property type="entry name" value="Rev_trsase/Diguanyl_cyclase"/>
</dbReference>
<evidence type="ECO:0000259" key="8">
    <source>
        <dbReference type="PROSITE" id="PS50110"/>
    </source>
</evidence>
<feature type="domain" description="GGDEF" evidence="12">
    <location>
        <begin position="878"/>
        <end position="1011"/>
    </location>
</feature>
<feature type="domain" description="PAS" evidence="9">
    <location>
        <begin position="721"/>
        <end position="767"/>
    </location>
</feature>
<evidence type="ECO:0000259" key="11">
    <source>
        <dbReference type="PROSITE" id="PS50883"/>
    </source>
</evidence>
<dbReference type="CDD" id="cd00082">
    <property type="entry name" value="HisKA"/>
    <property type="match status" value="1"/>
</dbReference>
<dbReference type="PROSITE" id="PS50113">
    <property type="entry name" value="PAC"/>
    <property type="match status" value="2"/>
</dbReference>
<dbReference type="PRINTS" id="PR00344">
    <property type="entry name" value="BCTRLSENSOR"/>
</dbReference>
<dbReference type="InterPro" id="IPR003594">
    <property type="entry name" value="HATPase_dom"/>
</dbReference>
<gene>
    <name evidence="13" type="ORF">OD750_005070</name>
</gene>
<dbReference type="PANTHER" id="PTHR44757:SF2">
    <property type="entry name" value="BIOFILM ARCHITECTURE MAINTENANCE PROTEIN MBAA"/>
    <property type="match status" value="1"/>
</dbReference>
<dbReference type="SUPFAM" id="SSF52172">
    <property type="entry name" value="CheY-like"/>
    <property type="match status" value="1"/>
</dbReference>
<evidence type="ECO:0000256" key="1">
    <source>
        <dbReference type="ARBA" id="ARBA00000085"/>
    </source>
</evidence>
<dbReference type="InterPro" id="IPR000700">
    <property type="entry name" value="PAS-assoc_C"/>
</dbReference>
<feature type="domain" description="EAL" evidence="11">
    <location>
        <begin position="1020"/>
        <end position="1275"/>
    </location>
</feature>
<protein>
    <submittedName>
        <fullName evidence="13">EAL domain-containing protein</fullName>
    </submittedName>
</protein>
<evidence type="ECO:0000259" key="12">
    <source>
        <dbReference type="PROSITE" id="PS50887"/>
    </source>
</evidence>
<dbReference type="Pfam" id="PF00512">
    <property type="entry name" value="HisKA"/>
    <property type="match status" value="1"/>
</dbReference>
<dbReference type="CDD" id="cd01948">
    <property type="entry name" value="EAL"/>
    <property type="match status" value="1"/>
</dbReference>
<comment type="caution">
    <text evidence="13">The sequence shown here is derived from an EMBL/GenBank/DDBJ whole genome shotgun (WGS) entry which is preliminary data.</text>
</comment>
<dbReference type="InterPro" id="IPR001789">
    <property type="entry name" value="Sig_transdc_resp-reg_receiver"/>
</dbReference>
<dbReference type="PROSITE" id="PS50110">
    <property type="entry name" value="RESPONSE_REGULATORY"/>
    <property type="match status" value="1"/>
</dbReference>
<feature type="domain" description="Response regulatory" evidence="8">
    <location>
        <begin position="470"/>
        <end position="585"/>
    </location>
</feature>
<dbReference type="InterPro" id="IPR029787">
    <property type="entry name" value="Nucleotide_cyclase"/>
</dbReference>
<dbReference type="InterPro" id="IPR000014">
    <property type="entry name" value="PAS"/>
</dbReference>
<reference evidence="13" key="1">
    <citation type="submission" date="2023-02" db="EMBL/GenBank/DDBJ databases">
        <title>Tahibacter soli sp. nov. isolated from soil.</title>
        <authorList>
            <person name="Baek J.H."/>
            <person name="Lee J.K."/>
            <person name="Choi D.G."/>
            <person name="Jeon C.O."/>
        </authorList>
    </citation>
    <scope>NUCLEOTIDE SEQUENCE</scope>
    <source>
        <strain evidence="13">BL</strain>
    </source>
</reference>
<dbReference type="Gene3D" id="3.30.450.20">
    <property type="entry name" value="PAS domain"/>
    <property type="match status" value="3"/>
</dbReference>
<dbReference type="NCBIfam" id="TIGR00254">
    <property type="entry name" value="GGDEF"/>
    <property type="match status" value="1"/>
</dbReference>
<feature type="domain" description="Histidine kinase" evidence="7">
    <location>
        <begin position="202"/>
        <end position="424"/>
    </location>
</feature>
<dbReference type="Pfam" id="PF13426">
    <property type="entry name" value="PAS_9"/>
    <property type="match status" value="1"/>
</dbReference>
<evidence type="ECO:0000259" key="9">
    <source>
        <dbReference type="PROSITE" id="PS50112"/>
    </source>
</evidence>
<dbReference type="InterPro" id="IPR035919">
    <property type="entry name" value="EAL_sf"/>
</dbReference>
<dbReference type="InterPro" id="IPR036890">
    <property type="entry name" value="HATPase_C_sf"/>
</dbReference>
<accession>A0A9X3YIV5</accession>
<evidence type="ECO:0000259" key="10">
    <source>
        <dbReference type="PROSITE" id="PS50113"/>
    </source>
</evidence>
<dbReference type="InterPro" id="IPR001610">
    <property type="entry name" value="PAC"/>
</dbReference>
<dbReference type="Pfam" id="PF00990">
    <property type="entry name" value="GGDEF"/>
    <property type="match status" value="1"/>
</dbReference>
<dbReference type="Pfam" id="PF00072">
    <property type="entry name" value="Response_reg"/>
    <property type="match status" value="1"/>
</dbReference>
<feature type="domain" description="PAC" evidence="10">
    <location>
        <begin position="794"/>
        <end position="846"/>
    </location>
</feature>
<dbReference type="EMBL" id="JAOVZO020000003">
    <property type="protein sequence ID" value="MDC8011915.1"/>
    <property type="molecule type" value="Genomic_DNA"/>
</dbReference>
<dbReference type="PROSITE" id="PS50109">
    <property type="entry name" value="HIS_KIN"/>
    <property type="match status" value="1"/>
</dbReference>
<dbReference type="Pfam" id="PF00563">
    <property type="entry name" value="EAL"/>
    <property type="match status" value="1"/>
</dbReference>
<dbReference type="Gene3D" id="1.10.287.130">
    <property type="match status" value="1"/>
</dbReference>
<feature type="domain" description="PAS" evidence="9">
    <location>
        <begin position="598"/>
        <end position="668"/>
    </location>
</feature>
<evidence type="ECO:0000259" key="7">
    <source>
        <dbReference type="PROSITE" id="PS50109"/>
    </source>
</evidence>
<dbReference type="Pfam" id="PF08448">
    <property type="entry name" value="PAS_4"/>
    <property type="match status" value="1"/>
</dbReference>
<dbReference type="Pfam" id="PF08447">
    <property type="entry name" value="PAS_3"/>
    <property type="match status" value="1"/>
</dbReference>
<keyword evidence="14" id="KW-1185">Reference proteome</keyword>
<dbReference type="SMART" id="SM00267">
    <property type="entry name" value="GGDEF"/>
    <property type="match status" value="1"/>
</dbReference>
<dbReference type="InterPro" id="IPR001633">
    <property type="entry name" value="EAL_dom"/>
</dbReference>
<dbReference type="FunFam" id="1.10.287.130:FF:000045">
    <property type="entry name" value="Two-component system sensor histidine kinase/response regulator"/>
    <property type="match status" value="1"/>
</dbReference>
<dbReference type="SMART" id="SM00387">
    <property type="entry name" value="HATPase_c"/>
    <property type="match status" value="1"/>
</dbReference>
<keyword evidence="5" id="KW-0175">Coiled coil</keyword>
<dbReference type="CDD" id="cd01949">
    <property type="entry name" value="GGDEF"/>
    <property type="match status" value="1"/>
</dbReference>
<dbReference type="Gene3D" id="3.40.50.2300">
    <property type="match status" value="1"/>
</dbReference>
<dbReference type="FunFam" id="3.20.20.450:FF:000001">
    <property type="entry name" value="Cyclic di-GMP phosphodiesterase yahA"/>
    <property type="match status" value="1"/>
</dbReference>
<feature type="modified residue" description="4-aspartylphosphate" evidence="4">
    <location>
        <position position="518"/>
    </location>
</feature>
<name>A0A9X3YIV5_9GAMM</name>
<dbReference type="SMART" id="SM00448">
    <property type="entry name" value="REC"/>
    <property type="match status" value="1"/>
</dbReference>
<dbReference type="PANTHER" id="PTHR44757">
    <property type="entry name" value="DIGUANYLATE CYCLASE DGCP"/>
    <property type="match status" value="1"/>
</dbReference>
<dbReference type="NCBIfam" id="TIGR00229">
    <property type="entry name" value="sensory_box"/>
    <property type="match status" value="2"/>
</dbReference>
<proteinExistence type="predicted"/>
<dbReference type="InterPro" id="IPR011006">
    <property type="entry name" value="CheY-like_superfamily"/>
</dbReference>
<dbReference type="InterPro" id="IPR003661">
    <property type="entry name" value="HisK_dim/P_dom"/>
</dbReference>
<dbReference type="SMART" id="SM00052">
    <property type="entry name" value="EAL"/>
    <property type="match status" value="1"/>
</dbReference>